<keyword evidence="5" id="KW-0472">Membrane</keyword>
<evidence type="ECO:0000256" key="2">
    <source>
        <dbReference type="ARBA" id="ARBA00022692"/>
    </source>
</evidence>
<accession>A0ABR0FAM2</accession>
<evidence type="ECO:0000259" key="9">
    <source>
        <dbReference type="PROSITE" id="PS51212"/>
    </source>
</evidence>
<keyword evidence="3 8" id="KW-0732">Signal</keyword>
<feature type="signal peptide" evidence="8">
    <location>
        <begin position="1"/>
        <end position="22"/>
    </location>
</feature>
<dbReference type="PROSITE" id="PS51212">
    <property type="entry name" value="WSC"/>
    <property type="match status" value="1"/>
</dbReference>
<organism evidence="10 11">
    <name type="scientific">Podospora bellae-mahoneyi</name>
    <dbReference type="NCBI Taxonomy" id="2093777"/>
    <lineage>
        <taxon>Eukaryota</taxon>
        <taxon>Fungi</taxon>
        <taxon>Dikarya</taxon>
        <taxon>Ascomycota</taxon>
        <taxon>Pezizomycotina</taxon>
        <taxon>Sordariomycetes</taxon>
        <taxon>Sordariomycetidae</taxon>
        <taxon>Sordariales</taxon>
        <taxon>Podosporaceae</taxon>
        <taxon>Podospora</taxon>
    </lineage>
</organism>
<keyword evidence="6" id="KW-0325">Glycoprotein</keyword>
<evidence type="ECO:0000256" key="4">
    <source>
        <dbReference type="ARBA" id="ARBA00022989"/>
    </source>
</evidence>
<sequence>MLNLRTISAGLVAGAAFASAQCTIPTTPLSDDIPSHFRIQVQNASRPEVHNKYMNLFEAGGGDQHLFIGPVGEPTYDFTLVDGVVFNVRKNIRLVIGGEWSEIDHTTKLFSTARPDPDAIFQPTYACNPDTGLLQVELRFVQWEGEPLGGHICVRHSFDGSHEFRYDPPGNTLIDVNRECIKVTLVVLPTLDGGPSTTFSTVTVSSTSSSSSVVPPSSSSISTLTSTSTSTAPTSTSTSGVLPYTDMTSLGWRYIGCAPEERWTTDGPFRTLSGALLGSDTMTNEACMAFCGANGWAYAGTEWRRECWCGNSYAPTRQPLTTLVSLAKCDYRCSGDSGQFCGGDAWLSLYAKCPTGGPCENAVFT</sequence>
<dbReference type="EMBL" id="JAFFGZ010000008">
    <property type="protein sequence ID" value="KAK4641025.1"/>
    <property type="molecule type" value="Genomic_DNA"/>
</dbReference>
<dbReference type="Pfam" id="PF25486">
    <property type="entry name" value="DUF7909"/>
    <property type="match status" value="1"/>
</dbReference>
<dbReference type="PANTHER" id="PTHR24269">
    <property type="entry name" value="KREMEN PROTEIN"/>
    <property type="match status" value="1"/>
</dbReference>
<dbReference type="SMART" id="SM00321">
    <property type="entry name" value="WSC"/>
    <property type="match status" value="1"/>
</dbReference>
<protein>
    <recommendedName>
        <fullName evidence="9">WSC domain-containing protein</fullName>
    </recommendedName>
</protein>
<dbReference type="InterPro" id="IPR002889">
    <property type="entry name" value="WSC_carb-bd"/>
</dbReference>
<feature type="region of interest" description="Disordered" evidence="7">
    <location>
        <begin position="205"/>
        <end position="239"/>
    </location>
</feature>
<evidence type="ECO:0000256" key="5">
    <source>
        <dbReference type="ARBA" id="ARBA00023136"/>
    </source>
</evidence>
<evidence type="ECO:0000256" key="7">
    <source>
        <dbReference type="SAM" id="MobiDB-lite"/>
    </source>
</evidence>
<evidence type="ECO:0000256" key="1">
    <source>
        <dbReference type="ARBA" id="ARBA00004167"/>
    </source>
</evidence>
<evidence type="ECO:0000256" key="6">
    <source>
        <dbReference type="ARBA" id="ARBA00023180"/>
    </source>
</evidence>
<dbReference type="PANTHER" id="PTHR24269:SF16">
    <property type="entry name" value="PROTEIN SLG1"/>
    <property type="match status" value="1"/>
</dbReference>
<feature type="domain" description="WSC" evidence="9">
    <location>
        <begin position="251"/>
        <end position="353"/>
    </location>
</feature>
<keyword evidence="2" id="KW-0812">Transmembrane</keyword>
<reference evidence="10 11" key="1">
    <citation type="journal article" date="2023" name="bioRxiv">
        <title>High-quality genome assemblies of four members of thePodospora anserinaspecies complex.</title>
        <authorList>
            <person name="Ament-Velasquez S.L."/>
            <person name="Vogan A.A."/>
            <person name="Wallerman O."/>
            <person name="Hartmann F."/>
            <person name="Gautier V."/>
            <person name="Silar P."/>
            <person name="Giraud T."/>
            <person name="Johannesson H."/>
        </authorList>
    </citation>
    <scope>NUCLEOTIDE SEQUENCE [LARGE SCALE GENOMIC DNA]</scope>
    <source>
        <strain evidence="10 11">CBS 112042</strain>
    </source>
</reference>
<evidence type="ECO:0000256" key="3">
    <source>
        <dbReference type="ARBA" id="ARBA00022729"/>
    </source>
</evidence>
<dbReference type="GeneID" id="87900773"/>
<evidence type="ECO:0000313" key="11">
    <source>
        <dbReference type="Proteomes" id="UP001322138"/>
    </source>
</evidence>
<evidence type="ECO:0000313" key="10">
    <source>
        <dbReference type="EMBL" id="KAK4641025.1"/>
    </source>
</evidence>
<dbReference type="Pfam" id="PF01822">
    <property type="entry name" value="WSC"/>
    <property type="match status" value="1"/>
</dbReference>
<keyword evidence="4" id="KW-1133">Transmembrane helix</keyword>
<dbReference type="InterPro" id="IPR057231">
    <property type="entry name" value="DUF7909"/>
</dbReference>
<evidence type="ECO:0000256" key="8">
    <source>
        <dbReference type="SAM" id="SignalP"/>
    </source>
</evidence>
<comment type="caution">
    <text evidence="10">The sequence shown here is derived from an EMBL/GenBank/DDBJ whole genome shotgun (WGS) entry which is preliminary data.</text>
</comment>
<dbReference type="InterPro" id="IPR051836">
    <property type="entry name" value="Kremen_rcpt"/>
</dbReference>
<comment type="subcellular location">
    <subcellularLocation>
        <location evidence="1">Membrane</location>
        <topology evidence="1">Single-pass membrane protein</topology>
    </subcellularLocation>
</comment>
<dbReference type="Proteomes" id="UP001322138">
    <property type="component" value="Unassembled WGS sequence"/>
</dbReference>
<name>A0ABR0FAM2_9PEZI</name>
<feature type="chain" id="PRO_5045792165" description="WSC domain-containing protein" evidence="8">
    <location>
        <begin position="23"/>
        <end position="365"/>
    </location>
</feature>
<dbReference type="RefSeq" id="XP_062730001.1">
    <property type="nucleotide sequence ID" value="XM_062881291.1"/>
</dbReference>
<proteinExistence type="predicted"/>
<keyword evidence="11" id="KW-1185">Reference proteome</keyword>
<gene>
    <name evidence="10" type="ORF">QC761_608750</name>
</gene>